<keyword evidence="1" id="KW-0548">Nucleotidyltransferase</keyword>
<dbReference type="AlphaFoldDB" id="A0AAD7M5Q8"/>
<gene>
    <name evidence="1" type="ORF">O6P43_013239</name>
</gene>
<dbReference type="GO" id="GO:0003964">
    <property type="term" value="F:RNA-directed DNA polymerase activity"/>
    <property type="evidence" value="ECO:0007669"/>
    <property type="project" value="UniProtKB-KW"/>
</dbReference>
<name>A0AAD7M5Q8_QUISA</name>
<keyword evidence="1" id="KW-0695">RNA-directed DNA polymerase</keyword>
<dbReference type="Proteomes" id="UP001163823">
    <property type="component" value="Chromosome 5"/>
</dbReference>
<reference evidence="1" key="1">
    <citation type="journal article" date="2023" name="Science">
        <title>Elucidation of the pathway for biosynthesis of saponin adjuvants from the soapbark tree.</title>
        <authorList>
            <person name="Reed J."/>
            <person name="Orme A."/>
            <person name="El-Demerdash A."/>
            <person name="Owen C."/>
            <person name="Martin L.B.B."/>
            <person name="Misra R.C."/>
            <person name="Kikuchi S."/>
            <person name="Rejzek M."/>
            <person name="Martin A.C."/>
            <person name="Harkess A."/>
            <person name="Leebens-Mack J."/>
            <person name="Louveau T."/>
            <person name="Stephenson M.J."/>
            <person name="Osbourn A."/>
        </authorList>
    </citation>
    <scope>NUCLEOTIDE SEQUENCE</scope>
    <source>
        <strain evidence="1">S10</strain>
    </source>
</reference>
<dbReference type="KEGG" id="qsa:O6P43_013239"/>
<evidence type="ECO:0000313" key="2">
    <source>
        <dbReference type="Proteomes" id="UP001163823"/>
    </source>
</evidence>
<protein>
    <submittedName>
        <fullName evidence="1">Reverse transcriptase</fullName>
    </submittedName>
</protein>
<accession>A0AAD7M5Q8</accession>
<comment type="caution">
    <text evidence="1">The sequence shown here is derived from an EMBL/GenBank/DDBJ whole genome shotgun (WGS) entry which is preliminary data.</text>
</comment>
<sequence length="133" mass="15443">MYVKGAKLNRLKKVLCCWNKDVFGNIPDKVKLADELVAQMEVLANRDDVCQEELCGVEAISEVELDMEEEFWRQKSSIWWLKDGDRCSKFFHASVKAKRSRLAVHRIKDVSGVWIDNKEDIEFAALEHFSHLS</sequence>
<keyword evidence="1" id="KW-0808">Transferase</keyword>
<keyword evidence="2" id="KW-1185">Reference proteome</keyword>
<dbReference type="EMBL" id="JARAOO010000005">
    <property type="protein sequence ID" value="KAJ7969250.1"/>
    <property type="molecule type" value="Genomic_DNA"/>
</dbReference>
<proteinExistence type="predicted"/>
<organism evidence="1 2">
    <name type="scientific">Quillaja saponaria</name>
    <name type="common">Soap bark tree</name>
    <dbReference type="NCBI Taxonomy" id="32244"/>
    <lineage>
        <taxon>Eukaryota</taxon>
        <taxon>Viridiplantae</taxon>
        <taxon>Streptophyta</taxon>
        <taxon>Embryophyta</taxon>
        <taxon>Tracheophyta</taxon>
        <taxon>Spermatophyta</taxon>
        <taxon>Magnoliopsida</taxon>
        <taxon>eudicotyledons</taxon>
        <taxon>Gunneridae</taxon>
        <taxon>Pentapetalae</taxon>
        <taxon>rosids</taxon>
        <taxon>fabids</taxon>
        <taxon>Fabales</taxon>
        <taxon>Quillajaceae</taxon>
        <taxon>Quillaja</taxon>
    </lineage>
</organism>
<evidence type="ECO:0000313" key="1">
    <source>
        <dbReference type="EMBL" id="KAJ7969250.1"/>
    </source>
</evidence>